<gene>
    <name evidence="13" type="ORF">HRG_05795</name>
</gene>
<feature type="region of interest" description="Disordered" evidence="11">
    <location>
        <begin position="451"/>
        <end position="480"/>
    </location>
</feature>
<dbReference type="AlphaFoldDB" id="A0A9P8MXY5"/>
<dbReference type="GO" id="GO:0005524">
    <property type="term" value="F:ATP binding"/>
    <property type="evidence" value="ECO:0007669"/>
    <property type="project" value="UniProtKB-UniRule"/>
</dbReference>
<feature type="region of interest" description="Disordered" evidence="11">
    <location>
        <begin position="665"/>
        <end position="691"/>
    </location>
</feature>
<name>A0A9P8MXY5_9HYPO</name>
<feature type="region of interest" description="Disordered" evidence="11">
    <location>
        <begin position="609"/>
        <end position="633"/>
    </location>
</feature>
<dbReference type="GeneID" id="68354924"/>
<accession>A0A9P8MXY5</accession>
<dbReference type="PANTHER" id="PTHR48012">
    <property type="entry name" value="STERILE20-LIKE KINASE, ISOFORM B-RELATED"/>
    <property type="match status" value="1"/>
</dbReference>
<reference evidence="13" key="1">
    <citation type="submission" date="2021-09" db="EMBL/GenBank/DDBJ databases">
        <title>A high-quality genome of the endoparasitic fungus Hirsutella rhossiliensis with a comparison of Hirsutella genomes reveals transposable elements contributing to genome size variation.</title>
        <authorList>
            <person name="Lin R."/>
            <person name="Jiao Y."/>
            <person name="Sun X."/>
            <person name="Ling J."/>
            <person name="Xie B."/>
            <person name="Cheng X."/>
        </authorList>
    </citation>
    <scope>NUCLEOTIDE SEQUENCE</scope>
    <source>
        <strain evidence="13">HR02</strain>
    </source>
</reference>
<dbReference type="OrthoDB" id="248923at2759"/>
<dbReference type="Pfam" id="PF00069">
    <property type="entry name" value="Pkinase"/>
    <property type="match status" value="1"/>
</dbReference>
<evidence type="ECO:0000256" key="9">
    <source>
        <dbReference type="ARBA" id="ARBA00048679"/>
    </source>
</evidence>
<dbReference type="SUPFAM" id="SSF56112">
    <property type="entry name" value="Protein kinase-like (PK-like)"/>
    <property type="match status" value="1"/>
</dbReference>
<evidence type="ECO:0000256" key="8">
    <source>
        <dbReference type="ARBA" id="ARBA00047899"/>
    </source>
</evidence>
<dbReference type="EC" id="2.7.11.1" evidence="2"/>
<keyword evidence="3" id="KW-0723">Serine/threonine-protein kinase</keyword>
<evidence type="ECO:0000259" key="12">
    <source>
        <dbReference type="PROSITE" id="PS50011"/>
    </source>
</evidence>
<keyword evidence="14" id="KW-1185">Reference proteome</keyword>
<evidence type="ECO:0000256" key="6">
    <source>
        <dbReference type="ARBA" id="ARBA00022777"/>
    </source>
</evidence>
<dbReference type="InterPro" id="IPR017441">
    <property type="entry name" value="Protein_kinase_ATP_BS"/>
</dbReference>
<dbReference type="EMBL" id="JAIZPD010000005">
    <property type="protein sequence ID" value="KAH0963285.1"/>
    <property type="molecule type" value="Genomic_DNA"/>
</dbReference>
<sequence length="874" mass="95344">MVELREPATLHHVAENTRLPYITSMGPSLSRATILTSRIQSSKIPDPDGIGRGVGAMAALRVSWSELSVTKQRAFEDAKKMQKAVVEECARSGKEVPQYHLSELIGKGSFGRVYKATAQKTGRLVAVKIIDIEESDTLNPRLADTYSDLLKEINALQLLSDSGARNINHVIEALPVGQSMWMITEYCAGGSVATLMKPTVPDGLQEKWVIPILREVAEAMYWVHGQGIIHRDLKCANVLVTEVGDVQLCDFGVAGVIETKFDKRTTVIGTPNWMAPELLDQSASYGTEVDIWAFGAMVYEIASGLPPNVTDRIDFSQLRSRLKQQTPRLEGDKYSAGLKDLVAYCLQHDPAKRPTIEDIQRHGYLFKTEEAYPTSTLAHLVRGFKMWEAQGGDRRSLFAAGGAQGLADVSSTALANDEWNFSTTAAFDQQVFDSGQAQEVFDAYGSNVDFSQQSFEETSRPPKPKSRRRPPPQLPSAKAPLEKVFDPNTISNYEDNSRAYYGRLFLPLPASDLPLRDESAPAADVRESLIDLDASLHGSDLSQFVDLNTIKAGDSRVSANYDFGDGSIYVKAPLSDPADVNANRRTQDWKFPTMATPASANPEIFRFPLPEEPSTPDTGRPSLTHHQTEPLQSSMVFSDMSSKHSPANRASVGSLIDLDMSFPDSSTEYTRPSTSHSDVGSISGSEVGGANPFELEKHASLYPTPNTNREPSIYVSDDSEYATAVVDLPRISSDSEPPPAAPTPASANGIPANSVRPYSLSEFADMDPESMSPPQTAAPVASQFPPSLQNRPPPQDQLREPSSPFNYASLPPPPVAPSARVMEGRASTDEVKNELRRMAMSLGDHLSHANWYLSGLPVRNGSGTRLEPTFGNGD</sequence>
<keyword evidence="5 10" id="KW-0547">Nucleotide-binding</keyword>
<dbReference type="FunFam" id="1.10.510.10:FF:000670">
    <property type="entry name" value="Serine/threonin protein kinase, putative"/>
    <property type="match status" value="1"/>
</dbReference>
<evidence type="ECO:0000313" key="14">
    <source>
        <dbReference type="Proteomes" id="UP000824596"/>
    </source>
</evidence>
<comment type="catalytic activity">
    <reaction evidence="8">
        <text>L-threonyl-[protein] + ATP = O-phospho-L-threonyl-[protein] + ADP + H(+)</text>
        <dbReference type="Rhea" id="RHEA:46608"/>
        <dbReference type="Rhea" id="RHEA-COMP:11060"/>
        <dbReference type="Rhea" id="RHEA-COMP:11605"/>
        <dbReference type="ChEBI" id="CHEBI:15378"/>
        <dbReference type="ChEBI" id="CHEBI:30013"/>
        <dbReference type="ChEBI" id="CHEBI:30616"/>
        <dbReference type="ChEBI" id="CHEBI:61977"/>
        <dbReference type="ChEBI" id="CHEBI:456216"/>
        <dbReference type="EC" id="2.7.11.1"/>
    </reaction>
</comment>
<keyword evidence="4" id="KW-0808">Transferase</keyword>
<dbReference type="InterPro" id="IPR000719">
    <property type="entry name" value="Prot_kinase_dom"/>
</dbReference>
<evidence type="ECO:0000256" key="1">
    <source>
        <dbReference type="ARBA" id="ARBA00008874"/>
    </source>
</evidence>
<protein>
    <recommendedName>
        <fullName evidence="2">non-specific serine/threonine protein kinase</fullName>
        <ecNumber evidence="2">2.7.11.1</ecNumber>
    </recommendedName>
</protein>
<evidence type="ECO:0000256" key="10">
    <source>
        <dbReference type="PROSITE-ProRule" id="PRU10141"/>
    </source>
</evidence>
<proteinExistence type="inferred from homology"/>
<dbReference type="InterPro" id="IPR011009">
    <property type="entry name" value="Kinase-like_dom_sf"/>
</dbReference>
<keyword evidence="6 13" id="KW-0418">Kinase</keyword>
<dbReference type="GO" id="GO:0005737">
    <property type="term" value="C:cytoplasm"/>
    <property type="evidence" value="ECO:0007669"/>
    <property type="project" value="TreeGrafter"/>
</dbReference>
<feature type="binding site" evidence="10">
    <location>
        <position position="128"/>
    </location>
    <ligand>
        <name>ATP</name>
        <dbReference type="ChEBI" id="CHEBI:30616"/>
    </ligand>
</feature>
<comment type="catalytic activity">
    <reaction evidence="9">
        <text>L-seryl-[protein] + ATP = O-phospho-L-seryl-[protein] + ADP + H(+)</text>
        <dbReference type="Rhea" id="RHEA:17989"/>
        <dbReference type="Rhea" id="RHEA-COMP:9863"/>
        <dbReference type="Rhea" id="RHEA-COMP:11604"/>
        <dbReference type="ChEBI" id="CHEBI:15378"/>
        <dbReference type="ChEBI" id="CHEBI:29999"/>
        <dbReference type="ChEBI" id="CHEBI:30616"/>
        <dbReference type="ChEBI" id="CHEBI:83421"/>
        <dbReference type="ChEBI" id="CHEBI:456216"/>
        <dbReference type="EC" id="2.7.11.1"/>
    </reaction>
</comment>
<comment type="similarity">
    <text evidence="1">Belongs to the protein kinase superfamily. STE Ser/Thr protein kinase family. STE20 subfamily.</text>
</comment>
<evidence type="ECO:0000256" key="11">
    <source>
        <dbReference type="SAM" id="MobiDB-lite"/>
    </source>
</evidence>
<evidence type="ECO:0000256" key="4">
    <source>
        <dbReference type="ARBA" id="ARBA00022679"/>
    </source>
</evidence>
<dbReference type="PROSITE" id="PS00107">
    <property type="entry name" value="PROTEIN_KINASE_ATP"/>
    <property type="match status" value="1"/>
</dbReference>
<feature type="region of interest" description="Disordered" evidence="11">
    <location>
        <begin position="730"/>
        <end position="829"/>
    </location>
</feature>
<feature type="compositionally biased region" description="Polar residues" evidence="11">
    <location>
        <begin position="665"/>
        <end position="684"/>
    </location>
</feature>
<evidence type="ECO:0000256" key="5">
    <source>
        <dbReference type="ARBA" id="ARBA00022741"/>
    </source>
</evidence>
<dbReference type="PANTHER" id="PTHR48012:SF10">
    <property type="entry name" value="FI20177P1"/>
    <property type="match status" value="1"/>
</dbReference>
<feature type="domain" description="Protein kinase" evidence="12">
    <location>
        <begin position="99"/>
        <end position="365"/>
    </location>
</feature>
<dbReference type="SMART" id="SM00220">
    <property type="entry name" value="S_TKc"/>
    <property type="match status" value="1"/>
</dbReference>
<dbReference type="Proteomes" id="UP000824596">
    <property type="component" value="Unassembled WGS sequence"/>
</dbReference>
<evidence type="ECO:0000256" key="2">
    <source>
        <dbReference type="ARBA" id="ARBA00012513"/>
    </source>
</evidence>
<dbReference type="PROSITE" id="PS00108">
    <property type="entry name" value="PROTEIN_KINASE_ST"/>
    <property type="match status" value="1"/>
</dbReference>
<dbReference type="PROSITE" id="PS50011">
    <property type="entry name" value="PROTEIN_KINASE_DOM"/>
    <property type="match status" value="1"/>
</dbReference>
<evidence type="ECO:0000256" key="3">
    <source>
        <dbReference type="ARBA" id="ARBA00022527"/>
    </source>
</evidence>
<evidence type="ECO:0000313" key="13">
    <source>
        <dbReference type="EMBL" id="KAH0963285.1"/>
    </source>
</evidence>
<dbReference type="InterPro" id="IPR008271">
    <property type="entry name" value="Ser/Thr_kinase_AS"/>
</dbReference>
<evidence type="ECO:0000256" key="7">
    <source>
        <dbReference type="ARBA" id="ARBA00022840"/>
    </source>
</evidence>
<organism evidence="13 14">
    <name type="scientific">Hirsutella rhossiliensis</name>
    <dbReference type="NCBI Taxonomy" id="111463"/>
    <lineage>
        <taxon>Eukaryota</taxon>
        <taxon>Fungi</taxon>
        <taxon>Dikarya</taxon>
        <taxon>Ascomycota</taxon>
        <taxon>Pezizomycotina</taxon>
        <taxon>Sordariomycetes</taxon>
        <taxon>Hypocreomycetidae</taxon>
        <taxon>Hypocreales</taxon>
        <taxon>Ophiocordycipitaceae</taxon>
        <taxon>Hirsutella</taxon>
    </lineage>
</organism>
<dbReference type="Gene3D" id="1.10.510.10">
    <property type="entry name" value="Transferase(Phosphotransferase) domain 1"/>
    <property type="match status" value="1"/>
</dbReference>
<dbReference type="RefSeq" id="XP_044720798.1">
    <property type="nucleotide sequence ID" value="XM_044864266.1"/>
</dbReference>
<comment type="caution">
    <text evidence="13">The sequence shown here is derived from an EMBL/GenBank/DDBJ whole genome shotgun (WGS) entry which is preliminary data.</text>
</comment>
<dbReference type="GO" id="GO:0004674">
    <property type="term" value="F:protein serine/threonine kinase activity"/>
    <property type="evidence" value="ECO:0007669"/>
    <property type="project" value="UniProtKB-KW"/>
</dbReference>
<dbReference type="InterPro" id="IPR050629">
    <property type="entry name" value="STE20/SPS1-PAK"/>
</dbReference>
<keyword evidence="7 10" id="KW-0067">ATP-binding</keyword>